<comment type="caution">
    <text evidence="1">The sequence shown here is derived from an EMBL/GenBank/DDBJ whole genome shotgun (WGS) entry which is preliminary data.</text>
</comment>
<evidence type="ECO:0000313" key="2">
    <source>
        <dbReference type="Proteomes" id="UP001143910"/>
    </source>
</evidence>
<keyword evidence="2" id="KW-1185">Reference proteome</keyword>
<dbReference type="Proteomes" id="UP001143910">
    <property type="component" value="Unassembled WGS sequence"/>
</dbReference>
<name>A0ACC1NJA6_9HYPO</name>
<evidence type="ECO:0000313" key="1">
    <source>
        <dbReference type="EMBL" id="KAJ2979350.1"/>
    </source>
</evidence>
<sequence>MLGPLVAAAPIAAGALAYLSARSSLAYDLFILGLIRSIRNEMLRRERGDSFNLFKDLEYFAHELSTRSKAFIWFQGTPHTYEQVYNAVLRYGTWMRQQYNVGKNQVVAINFENSLEFIYVWFGLWSIGAKPAFINHNVAGSPLAHCIRTSTAKLCLYDPLQSDNMEGIKSDLEDVQLVELSEHVKQEIMRMEPVRLPDEARKGERSRDMAILIYTSGTTGLPKPAVVSWRKAIGAAMGPNWMSEISRDDIMYSVRTDYPELLRALRRL</sequence>
<accession>A0ACC1NJA6</accession>
<dbReference type="EMBL" id="JANJQO010000291">
    <property type="protein sequence ID" value="KAJ2979350.1"/>
    <property type="molecule type" value="Genomic_DNA"/>
</dbReference>
<gene>
    <name evidence="1" type="ORF">NQ176_g3306</name>
</gene>
<protein>
    <submittedName>
        <fullName evidence="1">Uncharacterized protein</fullName>
    </submittedName>
</protein>
<proteinExistence type="predicted"/>
<organism evidence="1 2">
    <name type="scientific">Zarea fungicola</name>
    <dbReference type="NCBI Taxonomy" id="93591"/>
    <lineage>
        <taxon>Eukaryota</taxon>
        <taxon>Fungi</taxon>
        <taxon>Dikarya</taxon>
        <taxon>Ascomycota</taxon>
        <taxon>Pezizomycotina</taxon>
        <taxon>Sordariomycetes</taxon>
        <taxon>Hypocreomycetidae</taxon>
        <taxon>Hypocreales</taxon>
        <taxon>Cordycipitaceae</taxon>
        <taxon>Zarea</taxon>
    </lineage>
</organism>
<reference evidence="1" key="1">
    <citation type="submission" date="2022-08" db="EMBL/GenBank/DDBJ databases">
        <title>Genome Sequence of Lecanicillium fungicola.</title>
        <authorList>
            <person name="Buettner E."/>
        </authorList>
    </citation>
    <scope>NUCLEOTIDE SEQUENCE</scope>
    <source>
        <strain evidence="1">Babe33</strain>
    </source>
</reference>